<evidence type="ECO:0000256" key="1">
    <source>
        <dbReference type="ARBA" id="ARBA00022801"/>
    </source>
</evidence>
<protein>
    <recommendedName>
        <fullName evidence="3">Serine hydrolase domain-containing protein</fullName>
    </recommendedName>
</protein>
<evidence type="ECO:0000256" key="2">
    <source>
        <dbReference type="SAM" id="MobiDB-lite"/>
    </source>
</evidence>
<feature type="domain" description="Serine hydrolase" evidence="3">
    <location>
        <begin position="1"/>
        <end position="226"/>
    </location>
</feature>
<evidence type="ECO:0000313" key="5">
    <source>
        <dbReference type="Proteomes" id="UP000244855"/>
    </source>
</evidence>
<dbReference type="GO" id="GO:0005737">
    <property type="term" value="C:cytoplasm"/>
    <property type="evidence" value="ECO:0007669"/>
    <property type="project" value="TreeGrafter"/>
</dbReference>
<feature type="region of interest" description="Disordered" evidence="2">
    <location>
        <begin position="287"/>
        <end position="310"/>
    </location>
</feature>
<dbReference type="AlphaFoldDB" id="A0A2V1DQ66"/>
<dbReference type="Proteomes" id="UP000244855">
    <property type="component" value="Unassembled WGS sequence"/>
</dbReference>
<dbReference type="GO" id="GO:0019748">
    <property type="term" value="P:secondary metabolic process"/>
    <property type="evidence" value="ECO:0007669"/>
    <property type="project" value="TreeGrafter"/>
</dbReference>
<proteinExistence type="predicted"/>
<dbReference type="Gene3D" id="3.40.50.1820">
    <property type="entry name" value="alpha/beta hydrolase"/>
    <property type="match status" value="1"/>
</dbReference>
<feature type="non-terminal residue" evidence="4">
    <location>
        <position position="1"/>
    </location>
</feature>
<keyword evidence="1" id="KW-0378">Hydrolase</keyword>
<dbReference type="PANTHER" id="PTHR48070">
    <property type="entry name" value="ESTERASE OVCA2"/>
    <property type="match status" value="1"/>
</dbReference>
<dbReference type="EMBL" id="KZ805377">
    <property type="protein sequence ID" value="PVI00169.1"/>
    <property type="molecule type" value="Genomic_DNA"/>
</dbReference>
<dbReference type="GO" id="GO:0005634">
    <property type="term" value="C:nucleus"/>
    <property type="evidence" value="ECO:0007669"/>
    <property type="project" value="TreeGrafter"/>
</dbReference>
<dbReference type="InterPro" id="IPR005645">
    <property type="entry name" value="FSH-like_dom"/>
</dbReference>
<dbReference type="STRING" id="97972.A0A2V1DQ66"/>
<feature type="compositionally biased region" description="Basic and acidic residues" evidence="2">
    <location>
        <begin position="287"/>
        <end position="299"/>
    </location>
</feature>
<keyword evidence="5" id="KW-1185">Reference proteome</keyword>
<feature type="region of interest" description="Disordered" evidence="2">
    <location>
        <begin position="39"/>
        <end position="65"/>
    </location>
</feature>
<gene>
    <name evidence="4" type="ORF">DM02DRAFT_614515</name>
</gene>
<dbReference type="InterPro" id="IPR050593">
    <property type="entry name" value="LovG"/>
</dbReference>
<sequence>GFTQSGPSFHLKTRALEKNLQKAFPAGISLVYPTGPHRLSPADIPFPLPSQQQQQKEGGGGDEQQNEELEAYAWWRAQGNPNDPSSKMTYTGLEQGLATISHTLATQGPFDGVIGFSQGAACAAMITSLLEPGRAAAFSSHLSSAEKEEEEGIMPFPSSFSPENLQHPPLKFAALYSGFMARGGKKYEAFYHPRIATPTLHFLGMLDAVVEEARSLRLAERCEGTTTVKDGVVEVGVGGPDGKQQDKDDKYTSRVIYHPGGHFLPASQKAYVGALVGFIKEVLASHDDDDEGKKKKDKEEESVEDMDMPF</sequence>
<dbReference type="InterPro" id="IPR029058">
    <property type="entry name" value="AB_hydrolase_fold"/>
</dbReference>
<evidence type="ECO:0000259" key="3">
    <source>
        <dbReference type="Pfam" id="PF03959"/>
    </source>
</evidence>
<organism evidence="4 5">
    <name type="scientific">Periconia macrospinosa</name>
    <dbReference type="NCBI Taxonomy" id="97972"/>
    <lineage>
        <taxon>Eukaryota</taxon>
        <taxon>Fungi</taxon>
        <taxon>Dikarya</taxon>
        <taxon>Ascomycota</taxon>
        <taxon>Pezizomycotina</taxon>
        <taxon>Dothideomycetes</taxon>
        <taxon>Pleosporomycetidae</taxon>
        <taxon>Pleosporales</taxon>
        <taxon>Massarineae</taxon>
        <taxon>Periconiaceae</taxon>
        <taxon>Periconia</taxon>
    </lineage>
</organism>
<dbReference type="OrthoDB" id="2094269at2759"/>
<evidence type="ECO:0000313" key="4">
    <source>
        <dbReference type="EMBL" id="PVI00169.1"/>
    </source>
</evidence>
<reference evidence="4 5" key="1">
    <citation type="journal article" date="2018" name="Sci. Rep.">
        <title>Comparative genomics provides insights into the lifestyle and reveals functional heterogeneity of dark septate endophytic fungi.</title>
        <authorList>
            <person name="Knapp D.G."/>
            <person name="Nemeth J.B."/>
            <person name="Barry K."/>
            <person name="Hainaut M."/>
            <person name="Henrissat B."/>
            <person name="Johnson J."/>
            <person name="Kuo A."/>
            <person name="Lim J.H.P."/>
            <person name="Lipzen A."/>
            <person name="Nolan M."/>
            <person name="Ohm R.A."/>
            <person name="Tamas L."/>
            <person name="Grigoriev I.V."/>
            <person name="Spatafora J.W."/>
            <person name="Nagy L.G."/>
            <person name="Kovacs G.M."/>
        </authorList>
    </citation>
    <scope>NUCLEOTIDE SEQUENCE [LARGE SCALE GENOMIC DNA]</scope>
    <source>
        <strain evidence="4 5">DSE2036</strain>
    </source>
</reference>
<name>A0A2V1DQ66_9PLEO</name>
<feature type="compositionally biased region" description="Acidic residues" evidence="2">
    <location>
        <begin position="300"/>
        <end position="310"/>
    </location>
</feature>
<dbReference type="GO" id="GO:0016787">
    <property type="term" value="F:hydrolase activity"/>
    <property type="evidence" value="ECO:0007669"/>
    <property type="project" value="UniProtKB-KW"/>
</dbReference>
<dbReference type="Pfam" id="PF03959">
    <property type="entry name" value="FSH1"/>
    <property type="match status" value="1"/>
</dbReference>
<dbReference type="PANTHER" id="PTHR48070:SF6">
    <property type="entry name" value="ESTERASE OVCA2"/>
    <property type="match status" value="1"/>
</dbReference>
<accession>A0A2V1DQ66</accession>
<dbReference type="SUPFAM" id="SSF53474">
    <property type="entry name" value="alpha/beta-Hydrolases"/>
    <property type="match status" value="1"/>
</dbReference>